<comment type="caution">
    <text evidence="1">The sequence shown here is derived from an EMBL/GenBank/DDBJ whole genome shotgun (WGS) entry which is preliminary data.</text>
</comment>
<dbReference type="Proteomes" id="UP000694044">
    <property type="component" value="Unassembled WGS sequence"/>
</dbReference>
<name>A0A8T1V899_9STRA</name>
<protein>
    <submittedName>
        <fullName evidence="1">Uncharacterized protein</fullName>
    </submittedName>
</protein>
<sequence>MASRIGMEARRSKKLCEAAATVARLRVISSRDAYCSRVELAFVGLQRSREATQVKTLAALLVEIDNDTVFAAYVKTLRSSCARVKGRLVFVLAGSILHELAVRGGDFSVVSIDAGCSMPEEGDTNGRPALLPSIRREIFSGESKDACSATGTNVTSRSSSANVALLVALRLGSDGKLLAPRNTGLGGPAGL</sequence>
<proteinExistence type="predicted"/>
<evidence type="ECO:0000313" key="2">
    <source>
        <dbReference type="Proteomes" id="UP000694044"/>
    </source>
</evidence>
<reference evidence="1" key="1">
    <citation type="submission" date="2021-02" db="EMBL/GenBank/DDBJ databases">
        <authorList>
            <person name="Palmer J.M."/>
        </authorList>
    </citation>
    <scope>NUCLEOTIDE SEQUENCE</scope>
    <source>
        <strain evidence="1">SCRP734</strain>
    </source>
</reference>
<dbReference type="AlphaFoldDB" id="A0A8T1V899"/>
<accession>A0A8T1V899</accession>
<gene>
    <name evidence="1" type="ORF">PHYPSEUDO_013769</name>
</gene>
<organism evidence="1 2">
    <name type="scientific">Phytophthora pseudosyringae</name>
    <dbReference type="NCBI Taxonomy" id="221518"/>
    <lineage>
        <taxon>Eukaryota</taxon>
        <taxon>Sar</taxon>
        <taxon>Stramenopiles</taxon>
        <taxon>Oomycota</taxon>
        <taxon>Peronosporomycetes</taxon>
        <taxon>Peronosporales</taxon>
        <taxon>Peronosporaceae</taxon>
        <taxon>Phytophthora</taxon>
    </lineage>
</organism>
<evidence type="ECO:0000313" key="1">
    <source>
        <dbReference type="EMBL" id="KAG7376319.1"/>
    </source>
</evidence>
<keyword evidence="2" id="KW-1185">Reference proteome</keyword>
<dbReference type="EMBL" id="JAGDFM010000730">
    <property type="protein sequence ID" value="KAG7376319.1"/>
    <property type="molecule type" value="Genomic_DNA"/>
</dbReference>